<evidence type="ECO:0000313" key="2">
    <source>
        <dbReference type="EMBL" id="MFC4347616.1"/>
    </source>
</evidence>
<keyword evidence="3" id="KW-1185">Reference proteome</keyword>
<feature type="signal peptide" evidence="1">
    <location>
        <begin position="1"/>
        <end position="20"/>
    </location>
</feature>
<evidence type="ECO:0000256" key="1">
    <source>
        <dbReference type="SAM" id="SignalP"/>
    </source>
</evidence>
<dbReference type="RefSeq" id="WP_156431895.1">
    <property type="nucleotide sequence ID" value="NZ_JBHSCR010000003.1"/>
</dbReference>
<feature type="chain" id="PRO_5046006135" evidence="1">
    <location>
        <begin position="21"/>
        <end position="167"/>
    </location>
</feature>
<dbReference type="SUPFAM" id="SSF74653">
    <property type="entry name" value="TolA/TonB C-terminal domain"/>
    <property type="match status" value="1"/>
</dbReference>
<reference evidence="3" key="1">
    <citation type="journal article" date="2019" name="Int. J. Syst. Evol. Microbiol.">
        <title>The Global Catalogue of Microorganisms (GCM) 10K type strain sequencing project: providing services to taxonomists for standard genome sequencing and annotation.</title>
        <authorList>
            <consortium name="The Broad Institute Genomics Platform"/>
            <consortium name="The Broad Institute Genome Sequencing Center for Infectious Disease"/>
            <person name="Wu L."/>
            <person name="Ma J."/>
        </authorList>
    </citation>
    <scope>NUCLEOTIDE SEQUENCE [LARGE SCALE GENOMIC DNA]</scope>
    <source>
        <strain evidence="3">CGMCC 1.15304</strain>
    </source>
</reference>
<evidence type="ECO:0000313" key="3">
    <source>
        <dbReference type="Proteomes" id="UP001595776"/>
    </source>
</evidence>
<protein>
    <submittedName>
        <fullName evidence="2">Energy transducer TonB</fullName>
    </submittedName>
</protein>
<proteinExistence type="predicted"/>
<comment type="caution">
    <text evidence="2">The sequence shown here is derived from an EMBL/GenBank/DDBJ whole genome shotgun (WGS) entry which is preliminary data.</text>
</comment>
<dbReference type="EMBL" id="JBHSCR010000003">
    <property type="protein sequence ID" value="MFC4347616.1"/>
    <property type="molecule type" value="Genomic_DNA"/>
</dbReference>
<sequence length="167" mass="17917">MKRTITTVLAASLFCGAAFGETTVSQGPKITEFDAEIGKWAARAGKSGCVHLQYKLNDEGDVYGVKVLGAKGHKTYAREAKYGARGMTVEAGSAPAGTYDLVVDFVVTRRSASNAEQATDAFERNPKVCPYTAKTDHEPIVISAQRQYRAVRKQCDATGVGSNMKTC</sequence>
<accession>A0ABV8U8S7</accession>
<name>A0ABV8U8S7_9PROT</name>
<keyword evidence="1" id="KW-0732">Signal</keyword>
<gene>
    <name evidence="2" type="ORF">ACFO5Q_07130</name>
</gene>
<organism evidence="2 3">
    <name type="scientific">Kordiimonas lipolytica</name>
    <dbReference type="NCBI Taxonomy" id="1662421"/>
    <lineage>
        <taxon>Bacteria</taxon>
        <taxon>Pseudomonadati</taxon>
        <taxon>Pseudomonadota</taxon>
        <taxon>Alphaproteobacteria</taxon>
        <taxon>Kordiimonadales</taxon>
        <taxon>Kordiimonadaceae</taxon>
        <taxon>Kordiimonas</taxon>
    </lineage>
</organism>
<dbReference type="Proteomes" id="UP001595776">
    <property type="component" value="Unassembled WGS sequence"/>
</dbReference>